<dbReference type="EMBL" id="QRZV01000004">
    <property type="protein sequence ID" value="RGW08585.1"/>
    <property type="molecule type" value="Genomic_DNA"/>
</dbReference>
<comment type="caution">
    <text evidence="1">The sequence shown here is derived from an EMBL/GenBank/DDBJ whole genome shotgun (WGS) entry which is preliminary data.</text>
</comment>
<accession>A0A395XDK5</accession>
<evidence type="ECO:0000313" key="1">
    <source>
        <dbReference type="EMBL" id="RGW08585.1"/>
    </source>
</evidence>
<reference evidence="1 2" key="1">
    <citation type="submission" date="2018-08" db="EMBL/GenBank/DDBJ databases">
        <title>A genome reference for cultivated species of the human gut microbiota.</title>
        <authorList>
            <person name="Zou Y."/>
            <person name="Xue W."/>
            <person name="Luo G."/>
        </authorList>
    </citation>
    <scope>NUCLEOTIDE SEQUENCE [LARGE SCALE GENOMIC DNA]</scope>
    <source>
        <strain evidence="1 2">AF13-3LB</strain>
    </source>
</reference>
<evidence type="ECO:0000313" key="2">
    <source>
        <dbReference type="Proteomes" id="UP000265970"/>
    </source>
</evidence>
<dbReference type="Proteomes" id="UP000265970">
    <property type="component" value="Unassembled WGS sequence"/>
</dbReference>
<organism evidence="1 2">
    <name type="scientific">Bifidobacterium pseudolongum</name>
    <dbReference type="NCBI Taxonomy" id="1694"/>
    <lineage>
        <taxon>Bacteria</taxon>
        <taxon>Bacillati</taxon>
        <taxon>Actinomycetota</taxon>
        <taxon>Actinomycetes</taxon>
        <taxon>Bifidobacteriales</taxon>
        <taxon>Bifidobacteriaceae</taxon>
        <taxon>Bifidobacterium</taxon>
    </lineage>
</organism>
<proteinExistence type="predicted"/>
<dbReference type="AlphaFoldDB" id="A0A395XDK5"/>
<gene>
    <name evidence="1" type="ORF">DWV92_07015</name>
</gene>
<name>A0A395XDK5_9BIFI</name>
<protein>
    <submittedName>
        <fullName evidence="1">Toxin HicA</fullName>
    </submittedName>
</protein>
<dbReference type="RefSeq" id="WP_118239461.1">
    <property type="nucleotide sequence ID" value="NZ_JAIZGR010000034.1"/>
</dbReference>
<sequence length="84" mass="9849">MTQFEKLLAKMRESPKSIRFSQLELVCEHYFGKPRSKGTSHHFYKTPWQGAPYVNLQPTANGQAKPYQVRQVLQAIDRLEQEQQ</sequence>